<evidence type="ECO:0000313" key="1">
    <source>
        <dbReference type="EMBL" id="CUM58665.1"/>
    </source>
</evidence>
<name>A0A1J1JD55_PLAAG</name>
<reference evidence="1" key="1">
    <citation type="submission" date="2015-09" db="EMBL/GenBank/DDBJ databases">
        <authorList>
            <person name="Jackson K.R."/>
            <person name="Lunt B.L."/>
            <person name="Fisher J.N.B."/>
            <person name="Gardner A.V."/>
            <person name="Bailey M.E."/>
            <person name="Deus L.M."/>
            <person name="Earl A.S."/>
            <person name="Gibby P.D."/>
            <person name="Hartmann K.A."/>
            <person name="Liu J.E."/>
            <person name="Manci A.M."/>
            <person name="Nielsen D.A."/>
            <person name="Solomon M.B."/>
            <person name="Breakwell D.P."/>
            <person name="Burnett S.H."/>
            <person name="Grose J.H."/>
        </authorList>
    </citation>
    <scope>NUCLEOTIDE SEQUENCE</scope>
    <source>
        <strain evidence="1">7805</strain>
    </source>
</reference>
<accession>A0A1J1JD55</accession>
<dbReference type="AlphaFoldDB" id="A0A1J1JD55"/>
<proteinExistence type="predicted"/>
<sequence length="119" mass="13233">MIKALGEDPARYVDVALKTLGIEQVITSPVILSKMGYGDSTVRQTVELCYVAFVQFIDPLPNANQKPAEFRTLAITLRGVIPINNKEDFTQQALELDARMAAEVTEILRRVVVESLDKL</sequence>
<dbReference type="EMBL" id="LO018304">
    <property type="protein sequence ID" value="CUM58665.1"/>
    <property type="molecule type" value="Genomic_DNA"/>
</dbReference>
<gene>
    <name evidence="1" type="ORF">PLAM_0698</name>
</gene>
<dbReference type="RefSeq" id="WP_254034784.1">
    <property type="nucleotide sequence ID" value="NZ_JBIIEP010000011.1"/>
</dbReference>
<protein>
    <submittedName>
        <fullName evidence="1">Uncharacterized protein</fullName>
    </submittedName>
</protein>
<organism evidence="1">
    <name type="scientific">Planktothrix agardhii</name>
    <name type="common">Oscillatoria agardhii</name>
    <dbReference type="NCBI Taxonomy" id="1160"/>
    <lineage>
        <taxon>Bacteria</taxon>
        <taxon>Bacillati</taxon>
        <taxon>Cyanobacteriota</taxon>
        <taxon>Cyanophyceae</taxon>
        <taxon>Oscillatoriophycideae</taxon>
        <taxon>Oscillatoriales</taxon>
        <taxon>Microcoleaceae</taxon>
        <taxon>Planktothrix</taxon>
    </lineage>
</organism>